<sequence length="74" mass="7883">MSTKNASGMADGEILSGEAAAPPLGVTFPRGIYRLILKKNSFAHHQTFGRSGDRPSLHHPTSNSQLQTPNSPTP</sequence>
<feature type="region of interest" description="Disordered" evidence="1">
    <location>
        <begin position="46"/>
        <end position="74"/>
    </location>
</feature>
<dbReference type="Proteomes" id="UP000190449">
    <property type="component" value="Unassembled WGS sequence"/>
</dbReference>
<dbReference type="STRING" id="28122.SAMN02745108_00761"/>
<feature type="region of interest" description="Disordered" evidence="1">
    <location>
        <begin position="1"/>
        <end position="21"/>
    </location>
</feature>
<evidence type="ECO:0000313" key="3">
    <source>
        <dbReference type="Proteomes" id="UP000190449"/>
    </source>
</evidence>
<organism evidence="2 3">
    <name type="scientific">Fibrobacter intestinalis</name>
    <dbReference type="NCBI Taxonomy" id="28122"/>
    <lineage>
        <taxon>Bacteria</taxon>
        <taxon>Pseudomonadati</taxon>
        <taxon>Fibrobacterota</taxon>
        <taxon>Fibrobacteria</taxon>
        <taxon>Fibrobacterales</taxon>
        <taxon>Fibrobacteraceae</taxon>
        <taxon>Fibrobacter</taxon>
    </lineage>
</organism>
<accession>A0A1T4L455</accession>
<evidence type="ECO:0000313" key="2">
    <source>
        <dbReference type="EMBL" id="SJZ49499.1"/>
    </source>
</evidence>
<gene>
    <name evidence="2" type="ORF">SAMN02745108_00761</name>
</gene>
<proteinExistence type="predicted"/>
<protein>
    <submittedName>
        <fullName evidence="2">Uncharacterized protein</fullName>
    </submittedName>
</protein>
<reference evidence="2 3" key="1">
    <citation type="submission" date="2017-02" db="EMBL/GenBank/DDBJ databases">
        <authorList>
            <person name="Peterson S.W."/>
        </authorList>
    </citation>
    <scope>NUCLEOTIDE SEQUENCE [LARGE SCALE GENOMIC DNA]</scope>
    <source>
        <strain evidence="2 3">ATCC 43854</strain>
    </source>
</reference>
<dbReference type="EMBL" id="FUWU01000009">
    <property type="protein sequence ID" value="SJZ49499.1"/>
    <property type="molecule type" value="Genomic_DNA"/>
</dbReference>
<dbReference type="AlphaFoldDB" id="A0A1T4L455"/>
<name>A0A1T4L455_9BACT</name>
<evidence type="ECO:0000256" key="1">
    <source>
        <dbReference type="SAM" id="MobiDB-lite"/>
    </source>
</evidence>
<feature type="compositionally biased region" description="Polar residues" evidence="1">
    <location>
        <begin position="59"/>
        <end position="74"/>
    </location>
</feature>